<dbReference type="AlphaFoldDB" id="X1I6R0"/>
<gene>
    <name evidence="1" type="ORF">S03H2_60717</name>
</gene>
<feature type="non-terminal residue" evidence="1">
    <location>
        <position position="1"/>
    </location>
</feature>
<proteinExistence type="predicted"/>
<organism evidence="1">
    <name type="scientific">marine sediment metagenome</name>
    <dbReference type="NCBI Taxonomy" id="412755"/>
    <lineage>
        <taxon>unclassified sequences</taxon>
        <taxon>metagenomes</taxon>
        <taxon>ecological metagenomes</taxon>
    </lineage>
</organism>
<name>X1I6R0_9ZZZZ</name>
<accession>X1I6R0</accession>
<reference evidence="1" key="1">
    <citation type="journal article" date="2014" name="Front. Microbiol.">
        <title>High frequency of phylogenetically diverse reductive dehalogenase-homologous genes in deep subseafloor sedimentary metagenomes.</title>
        <authorList>
            <person name="Kawai M."/>
            <person name="Futagami T."/>
            <person name="Toyoda A."/>
            <person name="Takaki Y."/>
            <person name="Nishi S."/>
            <person name="Hori S."/>
            <person name="Arai W."/>
            <person name="Tsubouchi T."/>
            <person name="Morono Y."/>
            <person name="Uchiyama I."/>
            <person name="Ito T."/>
            <person name="Fujiyama A."/>
            <person name="Inagaki F."/>
            <person name="Takami H."/>
        </authorList>
    </citation>
    <scope>NUCLEOTIDE SEQUENCE</scope>
    <source>
        <strain evidence="1">Expedition CK06-06</strain>
    </source>
</reference>
<protein>
    <submittedName>
        <fullName evidence="1">Uncharacterized protein</fullName>
    </submittedName>
</protein>
<evidence type="ECO:0000313" key="1">
    <source>
        <dbReference type="EMBL" id="GAH78066.1"/>
    </source>
</evidence>
<sequence length="40" mass="4684">IALIEELGGFKDPQDLNQLPEITYLEWEEWIQKGIIISIQ</sequence>
<dbReference type="EMBL" id="BARU01039147">
    <property type="protein sequence ID" value="GAH78066.1"/>
    <property type="molecule type" value="Genomic_DNA"/>
</dbReference>
<comment type="caution">
    <text evidence="1">The sequence shown here is derived from an EMBL/GenBank/DDBJ whole genome shotgun (WGS) entry which is preliminary data.</text>
</comment>